<keyword evidence="6 18" id="KW-0347">Helicase</keyword>
<dbReference type="PANTHER" id="PTHR11274:SF0">
    <property type="entry name" value="GENERAL TRANSCRIPTION AND DNA REPAIR FACTOR IIH HELICASE SUBUNIT XPB"/>
    <property type="match status" value="1"/>
</dbReference>
<dbReference type="Pfam" id="PF04851">
    <property type="entry name" value="ResIII"/>
    <property type="match status" value="1"/>
</dbReference>
<sequence length="744" mass="85709">MTEEELDDFKEEQTTQNLVKKKRTRSHAPKQKLLQLEANYFDGETRARSNKYKYFKDLYILENSDNRPAIVMPDGHIFVETFSPFYSKVVDFIIAIADPCSRPKYVQEYQINPYSIFSAVSIGLKAKEIIRILAIISKTPLTDEFKEHIELCCLSVGKLKSVLRNTKYYIESNEIRRLLELLEIPFFEERHVYPEPDEKTYKHTKFLKVGKEELETIISGIGESSYHGNVARLTEGIDDLLDTPLEKQTILRFQIKTESVREIRQYAVDHNLFISDEYDFMNDKTIDNLGIQLKNTTRIRPYQEKALTKMFSGGRSISGIIVLPCGAGKTLVGIAALATINKPTVIVCNNRLTVKQWYNQILQYATMDMKKIFLFSDTEKQALPQTGPCIVISTYSMLSNPNKRSDKSQQIIDQIKSRDWGLLILDEVQDSAANTFRNVTDIAKAHTRLGLTATLIREDDKISDLRYLVGPKLYEANWLELSEQGYLARVKCFEVTVPMTASFYKYYLLSDHFRQRILCSSNPNKIRTVAGIIKFHERRGDKVLVFCDIIHILIHLAGLLHCPEIHGETPENVRSSIFHEFKNGSKVNTLILSSVGDKAIDLPSASVVVQVCSNYGARMQESQRLGRVLRPKSGNREEFNAFFYSCISDMTTDLKYSARRQQFLVDQGYVYEPVSDARERWPWPEDLLSDEKSEEEWLRKMLKVEKIQSEETEYESYSSDEYEESQSDYIDTIGKSAPHFSLLN</sequence>
<dbReference type="PRINTS" id="PR00851">
    <property type="entry name" value="XRODRMPGMNTB"/>
</dbReference>
<dbReference type="GO" id="GO:0003677">
    <property type="term" value="F:DNA binding"/>
    <property type="evidence" value="ECO:0007669"/>
    <property type="project" value="UniProtKB-KW"/>
</dbReference>
<reference evidence="18" key="1">
    <citation type="submission" date="2006-10" db="EMBL/GenBank/DDBJ databases">
        <authorList>
            <person name="Amadeo P."/>
            <person name="Zhao Q."/>
            <person name="Wortman J."/>
            <person name="Fraser-Liggett C."/>
            <person name="Carlton J."/>
        </authorList>
    </citation>
    <scope>NUCLEOTIDE SEQUENCE</scope>
    <source>
        <strain evidence="18">G3</strain>
    </source>
</reference>
<evidence type="ECO:0000259" key="16">
    <source>
        <dbReference type="PROSITE" id="PS51192"/>
    </source>
</evidence>
<dbReference type="Proteomes" id="UP000001542">
    <property type="component" value="Unassembled WGS sequence"/>
</dbReference>
<dbReference type="PANTHER" id="PTHR11274">
    <property type="entry name" value="RAD25/XP-B DNA REPAIR HELICASE"/>
    <property type="match status" value="1"/>
</dbReference>
<accession>A2E0I3</accession>
<evidence type="ECO:0000256" key="4">
    <source>
        <dbReference type="ARBA" id="ARBA00022763"/>
    </source>
</evidence>
<dbReference type="NCBIfam" id="TIGR00603">
    <property type="entry name" value="rad25"/>
    <property type="match status" value="1"/>
</dbReference>
<evidence type="ECO:0000256" key="7">
    <source>
        <dbReference type="ARBA" id="ARBA00022840"/>
    </source>
</evidence>
<evidence type="ECO:0000256" key="13">
    <source>
        <dbReference type="ARBA" id="ARBA00034808"/>
    </source>
</evidence>
<keyword evidence="10" id="KW-0413">Isomerase</keyword>
<dbReference type="RefSeq" id="XP_001326086.1">
    <property type="nucleotide sequence ID" value="XM_001326051.1"/>
</dbReference>
<dbReference type="KEGG" id="tva:4771849"/>
<dbReference type="SMART" id="SM00490">
    <property type="entry name" value="HELICc"/>
    <property type="match status" value="1"/>
</dbReference>
<dbReference type="OrthoDB" id="10262986at2759"/>
<evidence type="ECO:0000256" key="6">
    <source>
        <dbReference type="ARBA" id="ARBA00022806"/>
    </source>
</evidence>
<dbReference type="OMA" id="DQGYSFN"/>
<dbReference type="AlphaFoldDB" id="A2E0I3"/>
<comment type="similarity">
    <text evidence="2">Belongs to the helicase family. RAD25/XPB subfamily.</text>
</comment>
<dbReference type="InterPro" id="IPR001161">
    <property type="entry name" value="XPB/Ssl2"/>
</dbReference>
<feature type="domain" description="Helicase ATP-binding" evidence="16">
    <location>
        <begin position="310"/>
        <end position="473"/>
    </location>
</feature>
<keyword evidence="9" id="KW-0234">DNA repair</keyword>
<dbReference type="GO" id="GO:0016787">
    <property type="term" value="F:hydrolase activity"/>
    <property type="evidence" value="ECO:0007669"/>
    <property type="project" value="UniProtKB-KW"/>
</dbReference>
<dbReference type="GO" id="GO:0005524">
    <property type="term" value="F:ATP binding"/>
    <property type="evidence" value="ECO:0007669"/>
    <property type="project" value="UniProtKB-KW"/>
</dbReference>
<comment type="catalytic activity">
    <reaction evidence="12">
        <text>Couples ATP hydrolysis with the unwinding of duplex DNA by translocating in the 3'-5' direction.</text>
        <dbReference type="EC" id="5.6.2.4"/>
    </reaction>
</comment>
<proteinExistence type="inferred from homology"/>
<name>A2E0I3_TRIV3</name>
<dbReference type="InterPro" id="IPR006935">
    <property type="entry name" value="Helicase/UvrB_N"/>
</dbReference>
<dbReference type="GO" id="GO:0006289">
    <property type="term" value="P:nucleotide-excision repair"/>
    <property type="evidence" value="ECO:0007669"/>
    <property type="project" value="InterPro"/>
</dbReference>
<dbReference type="Gene3D" id="3.40.50.300">
    <property type="entry name" value="P-loop containing nucleotide triphosphate hydrolases"/>
    <property type="match status" value="2"/>
</dbReference>
<dbReference type="SMART" id="SM00487">
    <property type="entry name" value="DEXDc"/>
    <property type="match status" value="1"/>
</dbReference>
<dbReference type="InterPro" id="IPR032438">
    <property type="entry name" value="ERCC3_RAD25_C"/>
</dbReference>
<dbReference type="SUPFAM" id="SSF52540">
    <property type="entry name" value="P-loop containing nucleoside triphosphate hydrolases"/>
    <property type="match status" value="2"/>
</dbReference>
<comment type="catalytic activity">
    <reaction evidence="14">
        <text>ATP + H2O = ADP + phosphate + H(+)</text>
        <dbReference type="Rhea" id="RHEA:13065"/>
        <dbReference type="ChEBI" id="CHEBI:15377"/>
        <dbReference type="ChEBI" id="CHEBI:15378"/>
        <dbReference type="ChEBI" id="CHEBI:30616"/>
        <dbReference type="ChEBI" id="CHEBI:43474"/>
        <dbReference type="ChEBI" id="CHEBI:456216"/>
        <dbReference type="EC" id="5.6.2.4"/>
    </reaction>
</comment>
<dbReference type="InterPro" id="IPR014001">
    <property type="entry name" value="Helicase_ATP-bd"/>
</dbReference>
<dbReference type="EC" id="5.6.2.4" evidence="13"/>
<reference evidence="18" key="2">
    <citation type="journal article" date="2007" name="Science">
        <title>Draft genome sequence of the sexually transmitted pathogen Trichomonas vaginalis.</title>
        <authorList>
            <person name="Carlton J.M."/>
            <person name="Hirt R.P."/>
            <person name="Silva J.C."/>
            <person name="Delcher A.L."/>
            <person name="Schatz M."/>
            <person name="Zhao Q."/>
            <person name="Wortman J.R."/>
            <person name="Bidwell S.L."/>
            <person name="Alsmark U.C.M."/>
            <person name="Besteiro S."/>
            <person name="Sicheritz-Ponten T."/>
            <person name="Noel C.J."/>
            <person name="Dacks J.B."/>
            <person name="Foster P.G."/>
            <person name="Simillion C."/>
            <person name="Van de Peer Y."/>
            <person name="Miranda-Saavedra D."/>
            <person name="Barton G.J."/>
            <person name="Westrop G.D."/>
            <person name="Mueller S."/>
            <person name="Dessi D."/>
            <person name="Fiori P.L."/>
            <person name="Ren Q."/>
            <person name="Paulsen I."/>
            <person name="Zhang H."/>
            <person name="Bastida-Corcuera F.D."/>
            <person name="Simoes-Barbosa A."/>
            <person name="Brown M.T."/>
            <person name="Hayes R.D."/>
            <person name="Mukherjee M."/>
            <person name="Okumura C.Y."/>
            <person name="Schneider R."/>
            <person name="Smith A.J."/>
            <person name="Vanacova S."/>
            <person name="Villalvazo M."/>
            <person name="Haas B.J."/>
            <person name="Pertea M."/>
            <person name="Feldblyum T.V."/>
            <person name="Utterback T.R."/>
            <person name="Shu C.L."/>
            <person name="Osoegawa K."/>
            <person name="de Jong P.J."/>
            <person name="Hrdy I."/>
            <person name="Horvathova L."/>
            <person name="Zubacova Z."/>
            <person name="Dolezal P."/>
            <person name="Malik S.B."/>
            <person name="Logsdon J.M. Jr."/>
            <person name="Henze K."/>
            <person name="Gupta A."/>
            <person name="Wang C.C."/>
            <person name="Dunne R.L."/>
            <person name="Upcroft J.A."/>
            <person name="Upcroft P."/>
            <person name="White O."/>
            <person name="Salzberg S.L."/>
            <person name="Tang P."/>
            <person name="Chiu C.-H."/>
            <person name="Lee Y.-S."/>
            <person name="Embley T.M."/>
            <person name="Coombs G.H."/>
            <person name="Mottram J.C."/>
            <person name="Tachezy J."/>
            <person name="Fraser-Liggett C.M."/>
            <person name="Johnson P.J."/>
        </authorList>
    </citation>
    <scope>NUCLEOTIDE SEQUENCE [LARGE SCALE GENOMIC DNA]</scope>
    <source>
        <strain evidence="18">G3</strain>
    </source>
</reference>
<dbReference type="GO" id="GO:0005675">
    <property type="term" value="C:transcription factor TFIIH holo complex"/>
    <property type="evidence" value="ECO:0000318"/>
    <property type="project" value="GO_Central"/>
</dbReference>
<dbReference type="CDD" id="cd18789">
    <property type="entry name" value="SF2_C_XPB"/>
    <property type="match status" value="1"/>
</dbReference>
<dbReference type="Pfam" id="PF13625">
    <property type="entry name" value="Helicase_C_3"/>
    <property type="match status" value="1"/>
</dbReference>
<evidence type="ECO:0000256" key="11">
    <source>
        <dbReference type="ARBA" id="ARBA00023242"/>
    </source>
</evidence>
<dbReference type="InterPro" id="IPR027417">
    <property type="entry name" value="P-loop_NTPase"/>
</dbReference>
<dbReference type="VEuPathDB" id="TrichDB:TVAG_044250"/>
<dbReference type="InterPro" id="IPR050615">
    <property type="entry name" value="ATP-dep_DNA_Helicase"/>
</dbReference>
<feature type="region of interest" description="Disordered" evidence="15">
    <location>
        <begin position="1"/>
        <end position="26"/>
    </location>
</feature>
<evidence type="ECO:0000256" key="15">
    <source>
        <dbReference type="SAM" id="MobiDB-lite"/>
    </source>
</evidence>
<dbReference type="CDD" id="cd18029">
    <property type="entry name" value="DEXHc_XPB"/>
    <property type="match status" value="1"/>
</dbReference>
<evidence type="ECO:0000256" key="12">
    <source>
        <dbReference type="ARBA" id="ARBA00034617"/>
    </source>
</evidence>
<comment type="subcellular location">
    <subcellularLocation>
        <location evidence="1">Nucleus</location>
    </subcellularLocation>
</comment>
<evidence type="ECO:0000256" key="8">
    <source>
        <dbReference type="ARBA" id="ARBA00023125"/>
    </source>
</evidence>
<keyword evidence="4" id="KW-0227">DNA damage</keyword>
<protein>
    <recommendedName>
        <fullName evidence="13">DNA 3'-5' helicase</fullName>
        <ecNumber evidence="13">5.6.2.4</ecNumber>
    </recommendedName>
</protein>
<dbReference type="InterPro" id="IPR001650">
    <property type="entry name" value="Helicase_C-like"/>
</dbReference>
<evidence type="ECO:0000256" key="5">
    <source>
        <dbReference type="ARBA" id="ARBA00022801"/>
    </source>
</evidence>
<dbReference type="FunFam" id="3.40.50.300:FF:000077">
    <property type="entry name" value="Probable DNA repair helicase RAD25"/>
    <property type="match status" value="1"/>
</dbReference>
<evidence type="ECO:0000256" key="14">
    <source>
        <dbReference type="ARBA" id="ARBA00048988"/>
    </source>
</evidence>
<keyword evidence="3" id="KW-0547">Nucleotide-binding</keyword>
<keyword evidence="19" id="KW-1185">Reference proteome</keyword>
<evidence type="ECO:0000256" key="9">
    <source>
        <dbReference type="ARBA" id="ARBA00023204"/>
    </source>
</evidence>
<dbReference type="STRING" id="5722.A2E0I3"/>
<evidence type="ECO:0000313" key="18">
    <source>
        <dbReference type="EMBL" id="EAY13863.1"/>
    </source>
</evidence>
<keyword evidence="8" id="KW-0238">DNA-binding</keyword>
<keyword evidence="5" id="KW-0378">Hydrolase</keyword>
<evidence type="ECO:0000256" key="2">
    <source>
        <dbReference type="ARBA" id="ARBA00006637"/>
    </source>
</evidence>
<dbReference type="PROSITE" id="PS51192">
    <property type="entry name" value="HELICASE_ATP_BIND_1"/>
    <property type="match status" value="1"/>
</dbReference>
<evidence type="ECO:0000256" key="3">
    <source>
        <dbReference type="ARBA" id="ARBA00022741"/>
    </source>
</evidence>
<dbReference type="Pfam" id="PF16203">
    <property type="entry name" value="ERCC3_RAD25_C"/>
    <property type="match status" value="1"/>
</dbReference>
<dbReference type="GO" id="GO:0097550">
    <property type="term" value="C:transcription preinitiation complex"/>
    <property type="evidence" value="ECO:0000318"/>
    <property type="project" value="GO_Central"/>
</dbReference>
<dbReference type="VEuPathDB" id="TrichDB:TVAGG3_0550040"/>
<dbReference type="FunCoup" id="A2E0I3">
    <property type="interactions" value="600"/>
</dbReference>
<evidence type="ECO:0000256" key="10">
    <source>
        <dbReference type="ARBA" id="ARBA00023235"/>
    </source>
</evidence>
<dbReference type="GO" id="GO:0006367">
    <property type="term" value="P:transcription initiation at RNA polymerase II promoter"/>
    <property type="evidence" value="ECO:0000318"/>
    <property type="project" value="GO_Central"/>
</dbReference>
<dbReference type="GO" id="GO:0000112">
    <property type="term" value="C:nucleotide-excision repair factor 3 complex"/>
    <property type="evidence" value="ECO:0000318"/>
    <property type="project" value="GO_Central"/>
</dbReference>
<evidence type="ECO:0000256" key="1">
    <source>
        <dbReference type="ARBA" id="ARBA00004123"/>
    </source>
</evidence>
<dbReference type="eggNOG" id="KOG1123">
    <property type="taxonomic scope" value="Eukaryota"/>
</dbReference>
<feature type="compositionally biased region" description="Acidic residues" evidence="15">
    <location>
        <begin position="1"/>
        <end position="10"/>
    </location>
</feature>
<dbReference type="EMBL" id="DS113279">
    <property type="protein sequence ID" value="EAY13863.1"/>
    <property type="molecule type" value="Genomic_DNA"/>
</dbReference>
<gene>
    <name evidence="18" type="ORF">TVAG_044250</name>
</gene>
<dbReference type="InParanoid" id="A2E0I3"/>
<dbReference type="InterPro" id="IPR032830">
    <property type="entry name" value="XPB/Ssl2_N"/>
</dbReference>
<feature type="domain" description="Helicase C-terminal" evidence="17">
    <location>
        <begin position="527"/>
        <end position="665"/>
    </location>
</feature>
<dbReference type="GO" id="GO:0043138">
    <property type="term" value="F:3'-5' DNA helicase activity"/>
    <property type="evidence" value="ECO:0000318"/>
    <property type="project" value="GO_Central"/>
</dbReference>
<evidence type="ECO:0000259" key="17">
    <source>
        <dbReference type="PROSITE" id="PS51194"/>
    </source>
</evidence>
<dbReference type="PROSITE" id="PS51194">
    <property type="entry name" value="HELICASE_CTER"/>
    <property type="match status" value="1"/>
</dbReference>
<dbReference type="SMR" id="A2E0I3"/>
<organism evidence="18 19">
    <name type="scientific">Trichomonas vaginalis (strain ATCC PRA-98 / G3)</name>
    <dbReference type="NCBI Taxonomy" id="412133"/>
    <lineage>
        <taxon>Eukaryota</taxon>
        <taxon>Metamonada</taxon>
        <taxon>Parabasalia</taxon>
        <taxon>Trichomonadida</taxon>
        <taxon>Trichomonadidae</taxon>
        <taxon>Trichomonas</taxon>
    </lineage>
</organism>
<keyword evidence="7" id="KW-0067">ATP-binding</keyword>
<keyword evidence="11" id="KW-0539">Nucleus</keyword>
<evidence type="ECO:0000313" key="19">
    <source>
        <dbReference type="Proteomes" id="UP000001542"/>
    </source>
</evidence>